<feature type="transmembrane region" description="Helical" evidence="2">
    <location>
        <begin position="110"/>
        <end position="132"/>
    </location>
</feature>
<evidence type="ECO:0000313" key="5">
    <source>
        <dbReference type="Proteomes" id="UP001180531"/>
    </source>
</evidence>
<feature type="compositionally biased region" description="Basic residues" evidence="1">
    <location>
        <begin position="45"/>
        <end position="54"/>
    </location>
</feature>
<dbReference type="RefSeq" id="WP_311610118.1">
    <property type="nucleotide sequence ID" value="NZ_JAVRFI010000005.1"/>
</dbReference>
<dbReference type="Pfam" id="PF20177">
    <property type="entry name" value="DUF6542"/>
    <property type="match status" value="1"/>
</dbReference>
<reference evidence="4" key="1">
    <citation type="submission" date="2024-05" db="EMBL/GenBank/DDBJ databases">
        <title>30 novel species of actinomycetes from the DSMZ collection.</title>
        <authorList>
            <person name="Nouioui I."/>
        </authorList>
    </citation>
    <scope>NUCLEOTIDE SEQUENCE</scope>
    <source>
        <strain evidence="4">DSM 40473</strain>
    </source>
</reference>
<keyword evidence="2" id="KW-0472">Membrane</keyword>
<evidence type="ECO:0000256" key="2">
    <source>
        <dbReference type="SAM" id="Phobius"/>
    </source>
</evidence>
<dbReference type="EMBL" id="JAVRFI010000005">
    <property type="protein sequence ID" value="MDT0449662.1"/>
    <property type="molecule type" value="Genomic_DNA"/>
</dbReference>
<accession>A0ABU2SL88</accession>
<keyword evidence="2" id="KW-1133">Transmembrane helix</keyword>
<feature type="region of interest" description="Disordered" evidence="1">
    <location>
        <begin position="1"/>
        <end position="54"/>
    </location>
</feature>
<dbReference type="InterPro" id="IPR046672">
    <property type="entry name" value="DUF6542"/>
</dbReference>
<feature type="transmembrane region" description="Helical" evidence="2">
    <location>
        <begin position="85"/>
        <end position="103"/>
    </location>
</feature>
<protein>
    <recommendedName>
        <fullName evidence="3">DUF6542 domain-containing protein</fullName>
    </recommendedName>
</protein>
<feature type="transmembrane region" description="Helical" evidence="2">
    <location>
        <begin position="152"/>
        <end position="172"/>
    </location>
</feature>
<feature type="domain" description="DUF6542" evidence="3">
    <location>
        <begin position="64"/>
        <end position="176"/>
    </location>
</feature>
<evidence type="ECO:0000313" key="4">
    <source>
        <dbReference type="EMBL" id="MDT0449662.1"/>
    </source>
</evidence>
<proteinExistence type="predicted"/>
<keyword evidence="5" id="KW-1185">Reference proteome</keyword>
<organism evidence="4 5">
    <name type="scientific">Streptomyces hesseae</name>
    <dbReference type="NCBI Taxonomy" id="3075519"/>
    <lineage>
        <taxon>Bacteria</taxon>
        <taxon>Bacillati</taxon>
        <taxon>Actinomycetota</taxon>
        <taxon>Actinomycetes</taxon>
        <taxon>Kitasatosporales</taxon>
        <taxon>Streptomycetaceae</taxon>
        <taxon>Streptomyces</taxon>
    </lineage>
</organism>
<name>A0ABU2SL88_9ACTN</name>
<evidence type="ECO:0000256" key="1">
    <source>
        <dbReference type="SAM" id="MobiDB-lite"/>
    </source>
</evidence>
<feature type="compositionally biased region" description="Polar residues" evidence="1">
    <location>
        <begin position="1"/>
        <end position="12"/>
    </location>
</feature>
<keyword evidence="2" id="KW-0812">Transmembrane</keyword>
<gene>
    <name evidence="4" type="ORF">RM609_11340</name>
</gene>
<feature type="compositionally biased region" description="Low complexity" evidence="1">
    <location>
        <begin position="33"/>
        <end position="44"/>
    </location>
</feature>
<feature type="transmembrane region" description="Helical" evidence="2">
    <location>
        <begin position="58"/>
        <end position="79"/>
    </location>
</feature>
<sequence length="183" mass="18512">MPTADQRATPSRGSARPSHDPAAPRPHIKGARRVPAPRGRAAAARGRRHGRARARSRGAALIPLAALALPVAGIAVDGLTGSAPGRAFVAAAVVAAVLAAMTCSRAGAWWVAYAPPLVVAPITAVAEGLGGGTANGHGKGIATAAVHWAVEAFPAMAAAEAALLVVLAARWIRFRRSTRRNSA</sequence>
<evidence type="ECO:0000259" key="3">
    <source>
        <dbReference type="Pfam" id="PF20177"/>
    </source>
</evidence>
<dbReference type="Proteomes" id="UP001180531">
    <property type="component" value="Unassembled WGS sequence"/>
</dbReference>
<comment type="caution">
    <text evidence="4">The sequence shown here is derived from an EMBL/GenBank/DDBJ whole genome shotgun (WGS) entry which is preliminary data.</text>
</comment>